<keyword evidence="2" id="KW-1185">Reference proteome</keyword>
<organism evidence="1 2">
    <name type="scientific">Vermiconidia calcicola</name>
    <dbReference type="NCBI Taxonomy" id="1690605"/>
    <lineage>
        <taxon>Eukaryota</taxon>
        <taxon>Fungi</taxon>
        <taxon>Dikarya</taxon>
        <taxon>Ascomycota</taxon>
        <taxon>Pezizomycotina</taxon>
        <taxon>Dothideomycetes</taxon>
        <taxon>Dothideomycetidae</taxon>
        <taxon>Mycosphaerellales</taxon>
        <taxon>Extremaceae</taxon>
        <taxon>Vermiconidia</taxon>
    </lineage>
</organism>
<reference evidence="1" key="1">
    <citation type="submission" date="2023-07" db="EMBL/GenBank/DDBJ databases">
        <title>Black Yeasts Isolated from many extreme environments.</title>
        <authorList>
            <person name="Coleine C."/>
            <person name="Stajich J.E."/>
            <person name="Selbmann L."/>
        </authorList>
    </citation>
    <scope>NUCLEOTIDE SEQUENCE</scope>
    <source>
        <strain evidence="1">CCFEE 5714</strain>
    </source>
</reference>
<protein>
    <submittedName>
        <fullName evidence="1">Uncharacterized protein</fullName>
    </submittedName>
</protein>
<gene>
    <name evidence="1" type="ORF">LTR37_008513</name>
</gene>
<sequence>MERICAFLETLSLFVDGPGGHIELDIRLRNTVYKVLEHFLKIMTLAYRLMTNRRSKMKLDVSEAARSIRNVERRLEDLGNTANLLAADSLRHHSMLGCLTAAEERNCAVGKETKDLETIKKTLEGEENRTFWDRQSDLCDNRVEGTGTWLLESATVSRWSDPRATSANILALRAPSGHGKSVLASTVIQSLQQRCQTDSRSSVIYYYVQKGSGDKFSLCNRTFKTVMSQLAHTLGGEYLRLVARACEDKIDSRRTADVWRALVTASSLHSREYPRDLVRCSDVTAFIVLDGLEQLAQASDSALVDILDQVDSVSLSAMRPKLRMFITGTPDLLNRISNRVKAAIPEINLQASPRSDDAAMNKQDLVLFMASRLKDSECFRKADNSLKRRIQDELMTGTRGDFTQLQYLLEDISNSRSVSQVEDVLCRASYGRKQLIGSKVDSLNQSLDRGELEDVNEILRWVTTAFEDLKIDEHETILSFKTEVRTVVYLEKRMRERYLALFDVDEGKRITLRPGILEHLLAQTEHARREMTSSGGRTSDLHISEVVLVQKLVRTYLRNIFGDDHAYDRFHSDNFFHSKNMELYDKFACAVAKTWLETKERGVRRATVRWLYGYMTMKLSSHLRHRDDVVPEAAIYSIVEWAQTTLHDENNEQEWLVCLAHTLAVFGYYNAAEVSYKIALQLEPNDWLLQLRLAEVMAGSKDYLGALRILEVLLSNELLAENDEFQEAYRKTVLPYIANWNYSLDQYSTTEDANEKTLSLKGVDEDLVVMVVTQLLQALNLQNKFEGSINLLRRMSKRSGSSGRSWLHKILTNREDGLPPNIEIYIAARASNQLENVADMYRHAIDGLPSGSPPATSMVLHIRLAEVLIRMPRIQDQMLGVDMFEDVLINDWRGAQDASAPAMRIKLAGFLATAFFRIACKTGLSTPLSAEAASIVVRLKKLVEYTDKLRADQAQDPRLLLARLYYLAGADVLRKQLRKALEATEECSAERRINRGFFCAAVIYPSTMTRTP</sequence>
<dbReference type="Proteomes" id="UP001281147">
    <property type="component" value="Unassembled WGS sequence"/>
</dbReference>
<comment type="caution">
    <text evidence="1">The sequence shown here is derived from an EMBL/GenBank/DDBJ whole genome shotgun (WGS) entry which is preliminary data.</text>
</comment>
<evidence type="ECO:0000313" key="2">
    <source>
        <dbReference type="Proteomes" id="UP001281147"/>
    </source>
</evidence>
<evidence type="ECO:0000313" key="1">
    <source>
        <dbReference type="EMBL" id="KAK3713321.1"/>
    </source>
</evidence>
<proteinExistence type="predicted"/>
<dbReference type="EMBL" id="JAUTXU010000063">
    <property type="protein sequence ID" value="KAK3713321.1"/>
    <property type="molecule type" value="Genomic_DNA"/>
</dbReference>
<accession>A0ACC3NA68</accession>
<name>A0ACC3NA68_9PEZI</name>